<keyword evidence="3" id="KW-1185">Reference proteome</keyword>
<reference evidence="3" key="2">
    <citation type="submission" date="2015-01" db="EMBL/GenBank/DDBJ databases">
        <title>Evolutionary Origins and Diversification of the Mycorrhizal Mutualists.</title>
        <authorList>
            <consortium name="DOE Joint Genome Institute"/>
            <consortium name="Mycorrhizal Genomics Consortium"/>
            <person name="Kohler A."/>
            <person name="Kuo A."/>
            <person name="Nagy L.G."/>
            <person name="Floudas D."/>
            <person name="Copeland A."/>
            <person name="Barry K.W."/>
            <person name="Cichocki N."/>
            <person name="Veneault-Fourrey C."/>
            <person name="LaButti K."/>
            <person name="Lindquist E.A."/>
            <person name="Lipzen A."/>
            <person name="Lundell T."/>
            <person name="Morin E."/>
            <person name="Murat C."/>
            <person name="Riley R."/>
            <person name="Ohm R."/>
            <person name="Sun H."/>
            <person name="Tunlid A."/>
            <person name="Henrissat B."/>
            <person name="Grigoriev I.V."/>
            <person name="Hibbett D.S."/>
            <person name="Martin F."/>
        </authorList>
    </citation>
    <scope>NUCLEOTIDE SEQUENCE [LARGE SCALE GENOMIC DNA]</scope>
    <source>
        <strain evidence="3">Zn</strain>
    </source>
</reference>
<feature type="region of interest" description="Disordered" evidence="1">
    <location>
        <begin position="189"/>
        <end position="230"/>
    </location>
</feature>
<sequence>EEMKFSGNLYDVLNTKLLAFYDICRKVDLPKEQYHEAYSIMLSGRALDFYYNRLSNREYDFDTMVRMTRTHFETEENRQLYWAEWRETTFSRVITENPTKNRLECLQLLFDKLQKIQRGMSEVYQTEHNLRDMIINACRGVEECELALYKPANTFEGVCSELQSAVGTAMRRKRQDQFITEDNAQYDQNWTDRTYGGRGRYQGRGGSSSRGSSRRGSFRGGHNKGGDNSRQKKCYVCERIGCWSSKHTFEERKAAYAKFRQ</sequence>
<dbReference type="EMBL" id="KN832897">
    <property type="protein sequence ID" value="KIM93290.1"/>
    <property type="molecule type" value="Genomic_DNA"/>
</dbReference>
<feature type="non-terminal residue" evidence="2">
    <location>
        <position position="1"/>
    </location>
</feature>
<proteinExistence type="predicted"/>
<dbReference type="STRING" id="913774.A0A0C3GAS8"/>
<dbReference type="OrthoDB" id="3563642at2759"/>
<evidence type="ECO:0000313" key="2">
    <source>
        <dbReference type="EMBL" id="KIM93290.1"/>
    </source>
</evidence>
<evidence type="ECO:0000256" key="1">
    <source>
        <dbReference type="SAM" id="MobiDB-lite"/>
    </source>
</evidence>
<feature type="non-terminal residue" evidence="2">
    <location>
        <position position="261"/>
    </location>
</feature>
<dbReference type="AlphaFoldDB" id="A0A0C3GAS8"/>
<protein>
    <submittedName>
        <fullName evidence="2">Uncharacterized protein</fullName>
    </submittedName>
</protein>
<organism evidence="2 3">
    <name type="scientific">Oidiodendron maius (strain Zn)</name>
    <dbReference type="NCBI Taxonomy" id="913774"/>
    <lineage>
        <taxon>Eukaryota</taxon>
        <taxon>Fungi</taxon>
        <taxon>Dikarya</taxon>
        <taxon>Ascomycota</taxon>
        <taxon>Pezizomycotina</taxon>
        <taxon>Leotiomycetes</taxon>
        <taxon>Leotiomycetes incertae sedis</taxon>
        <taxon>Myxotrichaceae</taxon>
        <taxon>Oidiodendron</taxon>
    </lineage>
</organism>
<dbReference type="Proteomes" id="UP000054321">
    <property type="component" value="Unassembled WGS sequence"/>
</dbReference>
<evidence type="ECO:0000313" key="3">
    <source>
        <dbReference type="Proteomes" id="UP000054321"/>
    </source>
</evidence>
<name>A0A0C3GAS8_OIDMZ</name>
<accession>A0A0C3GAS8</accession>
<reference evidence="2 3" key="1">
    <citation type="submission" date="2014-04" db="EMBL/GenBank/DDBJ databases">
        <authorList>
            <consortium name="DOE Joint Genome Institute"/>
            <person name="Kuo A."/>
            <person name="Martino E."/>
            <person name="Perotto S."/>
            <person name="Kohler A."/>
            <person name="Nagy L.G."/>
            <person name="Floudas D."/>
            <person name="Copeland A."/>
            <person name="Barry K.W."/>
            <person name="Cichocki N."/>
            <person name="Veneault-Fourrey C."/>
            <person name="LaButti K."/>
            <person name="Lindquist E.A."/>
            <person name="Lipzen A."/>
            <person name="Lundell T."/>
            <person name="Morin E."/>
            <person name="Murat C."/>
            <person name="Sun H."/>
            <person name="Tunlid A."/>
            <person name="Henrissat B."/>
            <person name="Grigoriev I.V."/>
            <person name="Hibbett D.S."/>
            <person name="Martin F."/>
            <person name="Nordberg H.P."/>
            <person name="Cantor M.N."/>
            <person name="Hua S.X."/>
        </authorList>
    </citation>
    <scope>NUCLEOTIDE SEQUENCE [LARGE SCALE GENOMIC DNA]</scope>
    <source>
        <strain evidence="2 3">Zn</strain>
    </source>
</reference>
<dbReference type="HOGENOM" id="CLU_061028_0_0_1"/>
<dbReference type="InParanoid" id="A0A0C3GAS8"/>
<gene>
    <name evidence="2" type="ORF">OIDMADRAFT_71369</name>
</gene>
<feature type="compositionally biased region" description="Gly residues" evidence="1">
    <location>
        <begin position="196"/>
        <end position="208"/>
    </location>
</feature>